<name>A0A6S6T8W5_9BACT</name>
<feature type="signal peptide" evidence="2">
    <location>
        <begin position="1"/>
        <end position="23"/>
    </location>
</feature>
<proteinExistence type="predicted"/>
<evidence type="ECO:0000256" key="2">
    <source>
        <dbReference type="SAM" id="SignalP"/>
    </source>
</evidence>
<dbReference type="InterPro" id="IPR012899">
    <property type="entry name" value="LTXXQ"/>
</dbReference>
<dbReference type="AlphaFoldDB" id="A0A6S6T8W5"/>
<dbReference type="EMBL" id="CACVAZ010000126">
    <property type="protein sequence ID" value="CAA6819741.1"/>
    <property type="molecule type" value="Genomic_DNA"/>
</dbReference>
<sequence length="153" mass="16895">MKVLKTLAIVTISGIMATSAVSAENIKTDCNKTKCDRGAKQDRGGKHHRGGKHQMKRALKAAEITSEQKTAIKEARNAMRETMKAKRAEMKASGTKPVFVTVDGVDRELMISKSVERATFRANMKADMMEKVLSILTAEQKVKFVQALAESRK</sequence>
<gene>
    <name evidence="3" type="ORF">HELGO_WM46810</name>
</gene>
<evidence type="ECO:0000313" key="3">
    <source>
        <dbReference type="EMBL" id="CAA6819741.1"/>
    </source>
</evidence>
<feature type="compositionally biased region" description="Basic and acidic residues" evidence="1">
    <location>
        <begin position="35"/>
        <end position="44"/>
    </location>
</feature>
<feature type="region of interest" description="Disordered" evidence="1">
    <location>
        <begin position="35"/>
        <end position="54"/>
    </location>
</feature>
<accession>A0A6S6T8W5</accession>
<dbReference type="GO" id="GO:0042597">
    <property type="term" value="C:periplasmic space"/>
    <property type="evidence" value="ECO:0007669"/>
    <property type="project" value="InterPro"/>
</dbReference>
<organism evidence="3">
    <name type="scientific">uncultured Sulfurovum sp</name>
    <dbReference type="NCBI Taxonomy" id="269237"/>
    <lineage>
        <taxon>Bacteria</taxon>
        <taxon>Pseudomonadati</taxon>
        <taxon>Campylobacterota</taxon>
        <taxon>Epsilonproteobacteria</taxon>
        <taxon>Campylobacterales</taxon>
        <taxon>Sulfurovaceae</taxon>
        <taxon>Sulfurovum</taxon>
        <taxon>environmental samples</taxon>
    </lineage>
</organism>
<dbReference type="Pfam" id="PF07813">
    <property type="entry name" value="LTXXQ"/>
    <property type="match status" value="1"/>
</dbReference>
<feature type="compositionally biased region" description="Basic residues" evidence="1">
    <location>
        <begin position="45"/>
        <end position="54"/>
    </location>
</feature>
<dbReference type="Gene3D" id="1.20.120.1490">
    <property type="match status" value="1"/>
</dbReference>
<evidence type="ECO:0008006" key="4">
    <source>
        <dbReference type="Google" id="ProtNLM"/>
    </source>
</evidence>
<keyword evidence="2" id="KW-0732">Signal</keyword>
<reference evidence="3" key="1">
    <citation type="submission" date="2020-01" db="EMBL/GenBank/DDBJ databases">
        <authorList>
            <person name="Meier V. D."/>
            <person name="Meier V D."/>
        </authorList>
    </citation>
    <scope>NUCLEOTIDE SEQUENCE</scope>
    <source>
        <strain evidence="3">HLG_WM_MAG_02</strain>
    </source>
</reference>
<protein>
    <recommendedName>
        <fullName evidence="4">Periplasmic protein</fullName>
    </recommendedName>
</protein>
<feature type="chain" id="PRO_5028279940" description="Periplasmic protein" evidence="2">
    <location>
        <begin position="24"/>
        <end position="153"/>
    </location>
</feature>
<evidence type="ECO:0000256" key="1">
    <source>
        <dbReference type="SAM" id="MobiDB-lite"/>
    </source>
</evidence>